<feature type="compositionally biased region" description="Polar residues" evidence="1">
    <location>
        <begin position="69"/>
        <end position="79"/>
    </location>
</feature>
<evidence type="ECO:0000313" key="3">
    <source>
        <dbReference type="EMBL" id="MBC8569407.1"/>
    </source>
</evidence>
<proteinExistence type="predicted"/>
<comment type="caution">
    <text evidence="3">The sequence shown here is derived from an EMBL/GenBank/DDBJ whole genome shotgun (WGS) entry which is preliminary data.</text>
</comment>
<keyword evidence="2" id="KW-0812">Transmembrane</keyword>
<name>A0A926E8S0_9FIRM</name>
<dbReference type="EMBL" id="JACRTC010000001">
    <property type="protein sequence ID" value="MBC8569407.1"/>
    <property type="molecule type" value="Genomic_DNA"/>
</dbReference>
<feature type="transmembrane region" description="Helical" evidence="2">
    <location>
        <begin position="15"/>
        <end position="37"/>
    </location>
</feature>
<evidence type="ECO:0000256" key="2">
    <source>
        <dbReference type="SAM" id="Phobius"/>
    </source>
</evidence>
<keyword evidence="2" id="KW-0472">Membrane</keyword>
<accession>A0A926E8S0</accession>
<feature type="region of interest" description="Disordered" evidence="1">
    <location>
        <begin position="48"/>
        <end position="79"/>
    </location>
</feature>
<sequence length="79" mass="8864">MKKQEDRRQLQKDRVIFLCILALFLCGGLLIGARYFYPDAFAALKEESQAQPSSSSPTHSDRIYLGDWSAQNPESGISV</sequence>
<evidence type="ECO:0000313" key="4">
    <source>
        <dbReference type="Proteomes" id="UP000660861"/>
    </source>
</evidence>
<keyword evidence="4" id="KW-1185">Reference proteome</keyword>
<gene>
    <name evidence="3" type="ORF">H8709_00995</name>
</gene>
<protein>
    <submittedName>
        <fullName evidence="3">Uncharacterized protein</fullName>
    </submittedName>
</protein>
<organism evidence="3 4">
    <name type="scientific">Zongyangia hominis</name>
    <dbReference type="NCBI Taxonomy" id="2763677"/>
    <lineage>
        <taxon>Bacteria</taxon>
        <taxon>Bacillati</taxon>
        <taxon>Bacillota</taxon>
        <taxon>Clostridia</taxon>
        <taxon>Eubacteriales</taxon>
        <taxon>Oscillospiraceae</taxon>
        <taxon>Zongyangia</taxon>
    </lineage>
</organism>
<reference evidence="3" key="1">
    <citation type="submission" date="2020-08" db="EMBL/GenBank/DDBJ databases">
        <title>Genome public.</title>
        <authorList>
            <person name="Liu C."/>
            <person name="Sun Q."/>
        </authorList>
    </citation>
    <scope>NUCLEOTIDE SEQUENCE</scope>
    <source>
        <strain evidence="3">NSJ-54</strain>
    </source>
</reference>
<dbReference type="AlphaFoldDB" id="A0A926E8S0"/>
<keyword evidence="2" id="KW-1133">Transmembrane helix</keyword>
<dbReference type="Proteomes" id="UP000660861">
    <property type="component" value="Unassembled WGS sequence"/>
</dbReference>
<evidence type="ECO:0000256" key="1">
    <source>
        <dbReference type="SAM" id="MobiDB-lite"/>
    </source>
</evidence>
<dbReference type="RefSeq" id="WP_262396509.1">
    <property type="nucleotide sequence ID" value="NZ_JACRTC010000001.1"/>
</dbReference>